<feature type="transmembrane region" description="Helical" evidence="8">
    <location>
        <begin position="283"/>
        <end position="300"/>
    </location>
</feature>
<name>A0A2R5EKS5_9BACL</name>
<feature type="transmembrane region" description="Helical" evidence="8">
    <location>
        <begin position="101"/>
        <end position="121"/>
    </location>
</feature>
<evidence type="ECO:0000256" key="7">
    <source>
        <dbReference type="SAM" id="MobiDB-lite"/>
    </source>
</evidence>
<evidence type="ECO:0000256" key="8">
    <source>
        <dbReference type="SAM" id="Phobius"/>
    </source>
</evidence>
<sequence>MLSKQIVTGSILCLIASMSWGAMFPVAHLALQKMDPFYFSFIRYFAVTVILSVLLWMKEGKAAFRLEGKGKTLLFFGTMAFTVYNMAVFFGQQLMGEAGTIAASIMEVLMPMISVMLLWITTKKAPNTYTLTSVGIALAGALLVITNGKFTFFMMAGQHLVPLLLIFAGVVGWVVYSLGESRFRDWSILRYSTLTCLLGTAVSFIVVTLASVFGLVPVPGWHTILSIKYEMSFMILLPGLVALLCWNSGIKRLSPINGILFINFVPITTFVIMAFQGYQISNYEFYGTLLIIFALLRNNMHQRKTQRLKDNKTYSASPVKERSEAAL</sequence>
<keyword evidence="6 8" id="KW-0472">Membrane</keyword>
<evidence type="ECO:0000259" key="9">
    <source>
        <dbReference type="Pfam" id="PF00892"/>
    </source>
</evidence>
<accession>A0A2R5EKS5</accession>
<feature type="domain" description="EamA" evidence="9">
    <location>
        <begin position="8"/>
        <end position="145"/>
    </location>
</feature>
<keyword evidence="4 8" id="KW-0812">Transmembrane</keyword>
<evidence type="ECO:0000256" key="3">
    <source>
        <dbReference type="ARBA" id="ARBA00022475"/>
    </source>
</evidence>
<keyword evidence="11" id="KW-1185">Reference proteome</keyword>
<comment type="similarity">
    <text evidence="2">Belongs to the EamA transporter family.</text>
</comment>
<dbReference type="PANTHER" id="PTHR42920">
    <property type="entry name" value="OS03G0707200 PROTEIN-RELATED"/>
    <property type="match status" value="1"/>
</dbReference>
<comment type="caution">
    <text evidence="10">The sequence shown here is derived from an EMBL/GenBank/DDBJ whole genome shotgun (WGS) entry which is preliminary data.</text>
</comment>
<keyword evidence="5 8" id="KW-1133">Transmembrane helix</keyword>
<evidence type="ECO:0000256" key="4">
    <source>
        <dbReference type="ARBA" id="ARBA00022692"/>
    </source>
</evidence>
<proteinExistence type="inferred from homology"/>
<dbReference type="EMBL" id="BDQX01000078">
    <property type="protein sequence ID" value="GBG07147.1"/>
    <property type="molecule type" value="Genomic_DNA"/>
</dbReference>
<feature type="domain" description="EamA" evidence="9">
    <location>
        <begin position="163"/>
        <end position="296"/>
    </location>
</feature>
<feature type="transmembrane region" description="Helical" evidence="8">
    <location>
        <begin position="258"/>
        <end position="277"/>
    </location>
</feature>
<evidence type="ECO:0000256" key="2">
    <source>
        <dbReference type="ARBA" id="ARBA00007362"/>
    </source>
</evidence>
<feature type="transmembrane region" description="Helical" evidence="8">
    <location>
        <begin position="128"/>
        <end position="148"/>
    </location>
</feature>
<dbReference type="RefSeq" id="WP_108992260.1">
    <property type="nucleotide sequence ID" value="NZ_BDQX01000078.1"/>
</dbReference>
<dbReference type="PANTHER" id="PTHR42920:SF14">
    <property type="entry name" value="TRANSPORTER, DRUG_METABOLITE EXPORTER FAMILY"/>
    <property type="match status" value="1"/>
</dbReference>
<feature type="transmembrane region" description="Helical" evidence="8">
    <location>
        <begin position="191"/>
        <end position="215"/>
    </location>
</feature>
<organism evidence="10 11">
    <name type="scientific">Paenibacillus agaridevorans</name>
    <dbReference type="NCBI Taxonomy" id="171404"/>
    <lineage>
        <taxon>Bacteria</taxon>
        <taxon>Bacillati</taxon>
        <taxon>Bacillota</taxon>
        <taxon>Bacilli</taxon>
        <taxon>Bacillales</taxon>
        <taxon>Paenibacillaceae</taxon>
        <taxon>Paenibacillus</taxon>
    </lineage>
</organism>
<dbReference type="GO" id="GO:0005886">
    <property type="term" value="C:plasma membrane"/>
    <property type="evidence" value="ECO:0007669"/>
    <property type="project" value="UniProtKB-SubCell"/>
</dbReference>
<feature type="transmembrane region" description="Helical" evidence="8">
    <location>
        <begin position="160"/>
        <end position="179"/>
    </location>
</feature>
<feature type="transmembrane region" description="Helical" evidence="8">
    <location>
        <begin position="37"/>
        <end position="57"/>
    </location>
</feature>
<protein>
    <submittedName>
        <fullName evidence="10">EamA family transporter</fullName>
    </submittedName>
</protein>
<dbReference type="InterPro" id="IPR051258">
    <property type="entry name" value="Diverse_Substrate_Transporter"/>
</dbReference>
<evidence type="ECO:0000313" key="10">
    <source>
        <dbReference type="EMBL" id="GBG07147.1"/>
    </source>
</evidence>
<gene>
    <name evidence="10" type="ORF">PAT3040_01695</name>
</gene>
<dbReference type="Pfam" id="PF00892">
    <property type="entry name" value="EamA"/>
    <property type="match status" value="2"/>
</dbReference>
<reference evidence="10 11" key="1">
    <citation type="submission" date="2017-08" db="EMBL/GenBank/DDBJ databases">
        <title>Substantial Increase in Enzyme Production by Combined Drug-Resistance Mutations in Paenibacillus agaridevorans.</title>
        <authorList>
            <person name="Tanaka Y."/>
            <person name="Funane K."/>
            <person name="Hosaka T."/>
            <person name="Shiwa Y."/>
            <person name="Fujita N."/>
            <person name="Miyazaki T."/>
            <person name="Yoshikawa H."/>
            <person name="Murakami K."/>
            <person name="Kasahara K."/>
            <person name="Inaoka T."/>
            <person name="Hiraga Y."/>
            <person name="Ochi K."/>
        </authorList>
    </citation>
    <scope>NUCLEOTIDE SEQUENCE [LARGE SCALE GENOMIC DNA]</scope>
    <source>
        <strain evidence="10 11">T-3040</strain>
    </source>
</reference>
<comment type="subcellular location">
    <subcellularLocation>
        <location evidence="1">Cell membrane</location>
        <topology evidence="1">Multi-pass membrane protein</topology>
    </subcellularLocation>
</comment>
<feature type="transmembrane region" description="Helical" evidence="8">
    <location>
        <begin position="73"/>
        <end position="95"/>
    </location>
</feature>
<dbReference type="Proteomes" id="UP000245202">
    <property type="component" value="Unassembled WGS sequence"/>
</dbReference>
<keyword evidence="3" id="KW-1003">Cell membrane</keyword>
<dbReference type="AlphaFoldDB" id="A0A2R5EKS5"/>
<feature type="transmembrane region" description="Helical" evidence="8">
    <location>
        <begin position="227"/>
        <end position="246"/>
    </location>
</feature>
<feature type="region of interest" description="Disordered" evidence="7">
    <location>
        <begin position="307"/>
        <end position="327"/>
    </location>
</feature>
<dbReference type="InterPro" id="IPR000620">
    <property type="entry name" value="EamA_dom"/>
</dbReference>
<evidence type="ECO:0000256" key="5">
    <source>
        <dbReference type="ARBA" id="ARBA00022989"/>
    </source>
</evidence>
<evidence type="ECO:0000256" key="6">
    <source>
        <dbReference type="ARBA" id="ARBA00023136"/>
    </source>
</evidence>
<evidence type="ECO:0000256" key="1">
    <source>
        <dbReference type="ARBA" id="ARBA00004651"/>
    </source>
</evidence>
<evidence type="ECO:0000313" key="11">
    <source>
        <dbReference type="Proteomes" id="UP000245202"/>
    </source>
</evidence>